<dbReference type="InterPro" id="IPR013744">
    <property type="entry name" value="SidJ"/>
</dbReference>
<protein>
    <recommendedName>
        <fullName evidence="3">DUF1749-domain-containing protein</fullName>
    </recommendedName>
</protein>
<sequence>MAFRPSAHDGTAHRFSPNLVAFEHKPTSPPVAHPNVLIWVGGLGDGLLTVPYPTALASRLPPTWTLAQPILTSSYAAWGTAELGRDADELARLVAYFRSIRPAAKIVLMGHSTGCQDAIEYVSAPANPSAAKQRAPLDGVILQAPVSDREAMVEALGREGFHKINAAAQKFVDEGRGEDILSFALTAPIFQKTPVSARRWLSLASPDKRGADDFFSSDLDDGAVKKTFGAVPQGLKICALYSGSDEFVPKSVDKEGLVRKWGVAVKEAGGVWEEEFGGVVPGATHNLKRNKEDVVGDLCRRVVGFLGKVEKGDAAHL</sequence>
<dbReference type="PANTHER" id="PTHR31591">
    <property type="entry name" value="UPF0613 PROTEIN PB24D3.06C"/>
    <property type="match status" value="1"/>
</dbReference>
<gene>
    <name evidence="1" type="ORF">GTA08_BOTSDO01507</name>
</gene>
<comment type="caution">
    <text evidence="1">The sequence shown here is derived from an EMBL/GenBank/DDBJ whole genome shotgun (WGS) entry which is preliminary data.</text>
</comment>
<dbReference type="EMBL" id="WWBZ02000001">
    <property type="protein sequence ID" value="KAF4313960.1"/>
    <property type="molecule type" value="Genomic_DNA"/>
</dbReference>
<dbReference type="PANTHER" id="PTHR31591:SF1">
    <property type="entry name" value="UPF0613 PROTEIN PB24D3.06C"/>
    <property type="match status" value="1"/>
</dbReference>
<accession>A0A8H4N9C3</accession>
<dbReference type="SUPFAM" id="SSF53474">
    <property type="entry name" value="alpha/beta-Hydrolases"/>
    <property type="match status" value="1"/>
</dbReference>
<keyword evidence="2" id="KW-1185">Reference proteome</keyword>
<proteinExistence type="predicted"/>
<organism evidence="1 2">
    <name type="scientific">Botryosphaeria dothidea</name>
    <dbReference type="NCBI Taxonomy" id="55169"/>
    <lineage>
        <taxon>Eukaryota</taxon>
        <taxon>Fungi</taxon>
        <taxon>Dikarya</taxon>
        <taxon>Ascomycota</taxon>
        <taxon>Pezizomycotina</taxon>
        <taxon>Dothideomycetes</taxon>
        <taxon>Dothideomycetes incertae sedis</taxon>
        <taxon>Botryosphaeriales</taxon>
        <taxon>Botryosphaeriaceae</taxon>
        <taxon>Botryosphaeria</taxon>
    </lineage>
</organism>
<evidence type="ECO:0000313" key="1">
    <source>
        <dbReference type="EMBL" id="KAF4313960.1"/>
    </source>
</evidence>
<dbReference type="OrthoDB" id="10034502at2759"/>
<dbReference type="Gene3D" id="3.40.50.1820">
    <property type="entry name" value="alpha/beta hydrolase"/>
    <property type="match status" value="1"/>
</dbReference>
<name>A0A8H4N9C3_9PEZI</name>
<dbReference type="InterPro" id="IPR029058">
    <property type="entry name" value="AB_hydrolase_fold"/>
</dbReference>
<dbReference type="Proteomes" id="UP000572817">
    <property type="component" value="Unassembled WGS sequence"/>
</dbReference>
<dbReference type="AlphaFoldDB" id="A0A8H4N9C3"/>
<reference evidence="1" key="1">
    <citation type="submission" date="2020-04" db="EMBL/GenBank/DDBJ databases">
        <title>Genome Assembly and Annotation of Botryosphaeria dothidea sdau 11-99, a Latent Pathogen of Apple Fruit Ring Rot in China.</title>
        <authorList>
            <person name="Yu C."/>
            <person name="Diao Y."/>
            <person name="Lu Q."/>
            <person name="Zhao J."/>
            <person name="Cui S."/>
            <person name="Peng C."/>
            <person name="He B."/>
            <person name="Liu H."/>
        </authorList>
    </citation>
    <scope>NUCLEOTIDE SEQUENCE [LARGE SCALE GENOMIC DNA]</scope>
    <source>
        <strain evidence="1">Sdau11-99</strain>
    </source>
</reference>
<evidence type="ECO:0000313" key="2">
    <source>
        <dbReference type="Proteomes" id="UP000572817"/>
    </source>
</evidence>
<dbReference type="Pfam" id="PF08538">
    <property type="entry name" value="DUF1749"/>
    <property type="match status" value="1"/>
</dbReference>
<evidence type="ECO:0008006" key="3">
    <source>
        <dbReference type="Google" id="ProtNLM"/>
    </source>
</evidence>